<dbReference type="PANTHER" id="PTHR46484:SF1">
    <property type="entry name" value="SCHWANN CELL MYELIN PROTEIN-RELATED"/>
    <property type="match status" value="1"/>
</dbReference>
<proteinExistence type="predicted"/>
<dbReference type="AlphaFoldDB" id="A0A3B4UC52"/>
<accession>A0A3B4UC52</accession>
<dbReference type="SUPFAM" id="SSF48726">
    <property type="entry name" value="Immunoglobulin"/>
    <property type="match status" value="1"/>
</dbReference>
<dbReference type="Proteomes" id="UP000261420">
    <property type="component" value="Unplaced"/>
</dbReference>
<evidence type="ECO:0000313" key="3">
    <source>
        <dbReference type="Ensembl" id="ENSSDUP00000015305.1"/>
    </source>
</evidence>
<dbReference type="PANTHER" id="PTHR46484">
    <property type="entry name" value="SI:CH211-171H4.5-RELATED"/>
    <property type="match status" value="1"/>
</dbReference>
<keyword evidence="1" id="KW-0472">Membrane</keyword>
<feature type="transmembrane region" description="Helical" evidence="1">
    <location>
        <begin position="245"/>
        <end position="267"/>
    </location>
</feature>
<dbReference type="Ensembl" id="ENSSDUT00000015588.1">
    <property type="protein sequence ID" value="ENSSDUP00000015305.1"/>
    <property type="gene ID" value="ENSSDUG00000011154.1"/>
</dbReference>
<evidence type="ECO:0000259" key="2">
    <source>
        <dbReference type="Pfam" id="PF07686"/>
    </source>
</evidence>
<dbReference type="Gene3D" id="2.60.40.10">
    <property type="entry name" value="Immunoglobulins"/>
    <property type="match status" value="2"/>
</dbReference>
<dbReference type="InterPro" id="IPR013106">
    <property type="entry name" value="Ig_V-set"/>
</dbReference>
<dbReference type="Pfam" id="PF07686">
    <property type="entry name" value="V-set"/>
    <property type="match status" value="1"/>
</dbReference>
<keyword evidence="1" id="KW-1133">Transmembrane helix</keyword>
<sequence length="314" mass="36243">MKCSRPQSEFQCCSCISPLQQVKSWIINVPTEITAVEGSCVVVPCQTQPHSQVNWYQYHTLHYPVVYDKLHPDKIEEQFRGRTSVQGNAADGNCTLMIDNVRGDDNNLQVYVWIYPALKEQRFYDQTVTIFWLDCVFNTLPLDGEFFQANCSIRHSCPFKPPPLHWNVAIKEGFSRNETFSQKVQGQWLYTEMLHGWATYEMHNSIMTCSAQFASFTTESEQITLSILCKCYSWPVLNTETSLSISLSISMILGSLLLFGFAFVFIYRKYRRNRLVDFSPSHRLWLCTRKKTQQSSKVKRTISLSVSAQILCDS</sequence>
<organism evidence="3 4">
    <name type="scientific">Seriola dumerili</name>
    <name type="common">Greater amberjack</name>
    <name type="synonym">Caranx dumerili</name>
    <dbReference type="NCBI Taxonomy" id="41447"/>
    <lineage>
        <taxon>Eukaryota</taxon>
        <taxon>Metazoa</taxon>
        <taxon>Chordata</taxon>
        <taxon>Craniata</taxon>
        <taxon>Vertebrata</taxon>
        <taxon>Euteleostomi</taxon>
        <taxon>Actinopterygii</taxon>
        <taxon>Neopterygii</taxon>
        <taxon>Teleostei</taxon>
        <taxon>Neoteleostei</taxon>
        <taxon>Acanthomorphata</taxon>
        <taxon>Carangaria</taxon>
        <taxon>Carangiformes</taxon>
        <taxon>Carangidae</taxon>
        <taxon>Seriola</taxon>
    </lineage>
</organism>
<feature type="domain" description="Immunoglobulin V-set" evidence="2">
    <location>
        <begin position="29"/>
        <end position="106"/>
    </location>
</feature>
<dbReference type="InterPro" id="IPR036179">
    <property type="entry name" value="Ig-like_dom_sf"/>
</dbReference>
<protein>
    <recommendedName>
        <fullName evidence="2">Immunoglobulin V-set domain-containing protein</fullName>
    </recommendedName>
</protein>
<evidence type="ECO:0000256" key="1">
    <source>
        <dbReference type="SAM" id="Phobius"/>
    </source>
</evidence>
<evidence type="ECO:0000313" key="4">
    <source>
        <dbReference type="Proteomes" id="UP000261420"/>
    </source>
</evidence>
<dbReference type="InterPro" id="IPR013783">
    <property type="entry name" value="Ig-like_fold"/>
</dbReference>
<keyword evidence="4" id="KW-1185">Reference proteome</keyword>
<name>A0A3B4UC52_SERDU</name>
<reference evidence="3" key="2">
    <citation type="submission" date="2025-09" db="UniProtKB">
        <authorList>
            <consortium name="Ensembl"/>
        </authorList>
    </citation>
    <scope>IDENTIFICATION</scope>
</reference>
<keyword evidence="1" id="KW-0812">Transmembrane</keyword>
<reference evidence="3" key="1">
    <citation type="submission" date="2025-08" db="UniProtKB">
        <authorList>
            <consortium name="Ensembl"/>
        </authorList>
    </citation>
    <scope>IDENTIFICATION</scope>
</reference>
<dbReference type="GeneTree" id="ENSGT00940000172771"/>